<feature type="transmembrane region" description="Helical" evidence="1">
    <location>
        <begin position="126"/>
        <end position="144"/>
    </location>
</feature>
<accession>A0ABT0RNL9</accession>
<feature type="transmembrane region" description="Helical" evidence="1">
    <location>
        <begin position="188"/>
        <end position="209"/>
    </location>
</feature>
<feature type="transmembrane region" description="Helical" evidence="1">
    <location>
        <begin position="221"/>
        <end position="248"/>
    </location>
</feature>
<gene>
    <name evidence="2" type="ORF">LZ536_09660</name>
</gene>
<keyword evidence="3" id="KW-1185">Reference proteome</keyword>
<keyword evidence="1" id="KW-0812">Transmembrane</keyword>
<dbReference type="PANTHER" id="PTHR37814">
    <property type="entry name" value="CONSERVED MEMBRANE PROTEIN"/>
    <property type="match status" value="1"/>
</dbReference>
<feature type="transmembrane region" description="Helical" evidence="1">
    <location>
        <begin position="268"/>
        <end position="293"/>
    </location>
</feature>
<evidence type="ECO:0000313" key="3">
    <source>
        <dbReference type="Proteomes" id="UP001165363"/>
    </source>
</evidence>
<feature type="transmembrane region" description="Helical" evidence="1">
    <location>
        <begin position="156"/>
        <end position="176"/>
    </location>
</feature>
<dbReference type="Proteomes" id="UP001165363">
    <property type="component" value="Unassembled WGS sequence"/>
</dbReference>
<evidence type="ECO:0008006" key="4">
    <source>
        <dbReference type="Google" id="ProtNLM"/>
    </source>
</evidence>
<organism evidence="2 3">
    <name type="scientific">Sphingomonas alba</name>
    <dbReference type="NCBI Taxonomy" id="2908208"/>
    <lineage>
        <taxon>Bacteria</taxon>
        <taxon>Pseudomonadati</taxon>
        <taxon>Pseudomonadota</taxon>
        <taxon>Alphaproteobacteria</taxon>
        <taxon>Sphingomonadales</taxon>
        <taxon>Sphingomonadaceae</taxon>
        <taxon>Sphingomonas</taxon>
    </lineage>
</organism>
<keyword evidence="1" id="KW-0472">Membrane</keyword>
<comment type="caution">
    <text evidence="2">The sequence shown here is derived from an EMBL/GenBank/DDBJ whole genome shotgun (WGS) entry which is preliminary data.</text>
</comment>
<dbReference type="RefSeq" id="WP_249848487.1">
    <property type="nucleotide sequence ID" value="NZ_JAMGBD010000001.1"/>
</dbReference>
<feature type="transmembrane region" description="Helical" evidence="1">
    <location>
        <begin position="343"/>
        <end position="362"/>
    </location>
</feature>
<sequence length="375" mass="40009">MTSQAASEHSWFKRILLPGLALKAFVIGGGYATGRELAEFFLPAGPRGGLMAIGLATVIMSVLSVITFMLARRIQAFDYRTFFKSLLGPGWIAFELGYLLLVVLILAVYGAAAGAIAAAVFGAPDWVGTVALMLGIAGVVTFGNKAVERLFTGVSYLLFGVYALFIVFALAAFGHLLGPAFASHPETAGWAIGGLTYASYNTVGAVIILPVLRHLVTDRDAVVSGIIAGPLTMLPALLFFIPMVAFYPAIKDAALPSDFLLQKIGLPWFHLLFQAMIFSALLESGTSGVHAINERIGHAWKASRGTELSHRARLLIGLVLLALCMFAAGRFGLVALIANGYRALAYIFLAVFVLPLVTLGVWRLAKHRTTPLEVA</sequence>
<feature type="transmembrane region" description="Helical" evidence="1">
    <location>
        <begin position="92"/>
        <end position="120"/>
    </location>
</feature>
<evidence type="ECO:0000256" key="1">
    <source>
        <dbReference type="SAM" id="Phobius"/>
    </source>
</evidence>
<reference evidence="2" key="1">
    <citation type="submission" date="2022-05" db="EMBL/GenBank/DDBJ databases">
        <authorList>
            <person name="Jo J.-H."/>
            <person name="Im W.-T."/>
        </authorList>
    </citation>
    <scope>NUCLEOTIDE SEQUENCE</scope>
    <source>
        <strain evidence="2">SE158</strain>
    </source>
</reference>
<keyword evidence="1" id="KW-1133">Transmembrane helix</keyword>
<name>A0ABT0RNL9_9SPHN</name>
<dbReference type="EMBL" id="JAMGBD010000001">
    <property type="protein sequence ID" value="MCL6684163.1"/>
    <property type="molecule type" value="Genomic_DNA"/>
</dbReference>
<dbReference type="InterPro" id="IPR038728">
    <property type="entry name" value="YkvI-like"/>
</dbReference>
<feature type="transmembrane region" description="Helical" evidence="1">
    <location>
        <begin position="314"/>
        <end position="337"/>
    </location>
</feature>
<evidence type="ECO:0000313" key="2">
    <source>
        <dbReference type="EMBL" id="MCL6684163.1"/>
    </source>
</evidence>
<feature type="transmembrane region" description="Helical" evidence="1">
    <location>
        <begin position="50"/>
        <end position="71"/>
    </location>
</feature>
<dbReference type="PANTHER" id="PTHR37814:SF1">
    <property type="entry name" value="MEMBRANE PROTEIN"/>
    <property type="match status" value="1"/>
</dbReference>
<proteinExistence type="predicted"/>
<protein>
    <recommendedName>
        <fullName evidence="4">Membrane protein YkvI</fullName>
    </recommendedName>
</protein>